<evidence type="ECO:0000256" key="9">
    <source>
        <dbReference type="ARBA" id="ARBA00023170"/>
    </source>
</evidence>
<evidence type="ECO:0000256" key="7">
    <source>
        <dbReference type="ARBA" id="ARBA00023040"/>
    </source>
</evidence>
<dbReference type="InterPro" id="IPR000276">
    <property type="entry name" value="GPCR_Rhodpsn"/>
</dbReference>
<keyword evidence="10" id="KW-0807">Transducer</keyword>
<keyword evidence="14" id="KW-1185">Reference proteome</keyword>
<dbReference type="PROSITE" id="PS50262">
    <property type="entry name" value="G_PROTEIN_RECEP_F1_2"/>
    <property type="match status" value="1"/>
</dbReference>
<feature type="transmembrane region" description="Helical" evidence="11">
    <location>
        <begin position="6"/>
        <end position="29"/>
    </location>
</feature>
<gene>
    <name evidence="13" type="ORF">GDO54_013905</name>
</gene>
<evidence type="ECO:0000256" key="10">
    <source>
        <dbReference type="ARBA" id="ARBA00023224"/>
    </source>
</evidence>
<evidence type="ECO:0000313" key="14">
    <source>
        <dbReference type="Proteomes" id="UP001181693"/>
    </source>
</evidence>
<dbReference type="SUPFAM" id="SSF81321">
    <property type="entry name" value="Family A G protein-coupled receptor-like"/>
    <property type="match status" value="1"/>
</dbReference>
<evidence type="ECO:0000313" key="13">
    <source>
        <dbReference type="EMBL" id="DBA22917.1"/>
    </source>
</evidence>
<protein>
    <recommendedName>
        <fullName evidence="12">G-protein coupled receptors family 1 profile domain-containing protein</fullName>
    </recommendedName>
</protein>
<keyword evidence="7" id="KW-0297">G-protein coupled receptor</keyword>
<evidence type="ECO:0000256" key="8">
    <source>
        <dbReference type="ARBA" id="ARBA00023136"/>
    </source>
</evidence>
<sequence length="299" mass="34561">MQFFCFLLLLIIYLLTLMSNFVIIITTWIERRLHTPMYFYLRNLSFLEICYVSVTVPKILTTITSHGRYISFPGCIMQLFFFFFLGSTECFLFGVIAYDRYLAICQPLRYTTLMSYTMCCSLSICSVIGGFITTFPHIVLISQLPFCGSNIINHFFCDSPPLLQLSCADTYLIDMMDFLCASLVILLSFLVTLISYIYIFVKVLKIPTNSRRKTFSTCCAHLIVVFIYYSTVIFMYVRPKVSFAFTLNRVVAVFYTVITPLLNPIIYCLRNKEVKTSIKKRLGFLMNCYIAKLSIEGNV</sequence>
<dbReference type="InterPro" id="IPR000725">
    <property type="entry name" value="Olfact_rcpt"/>
</dbReference>
<keyword evidence="3" id="KW-0716">Sensory transduction</keyword>
<keyword evidence="5" id="KW-0552">Olfaction</keyword>
<keyword evidence="2" id="KW-1003">Cell membrane</keyword>
<dbReference type="CDD" id="cd13954">
    <property type="entry name" value="7tmA_OR"/>
    <property type="match status" value="1"/>
</dbReference>
<dbReference type="InterPro" id="IPR017452">
    <property type="entry name" value="GPCR_Rhodpsn_7TM"/>
</dbReference>
<proteinExistence type="predicted"/>
<keyword evidence="8 11" id="KW-0472">Membrane</keyword>
<organism evidence="13 14">
    <name type="scientific">Pyxicephalus adspersus</name>
    <name type="common">African bullfrog</name>
    <dbReference type="NCBI Taxonomy" id="30357"/>
    <lineage>
        <taxon>Eukaryota</taxon>
        <taxon>Metazoa</taxon>
        <taxon>Chordata</taxon>
        <taxon>Craniata</taxon>
        <taxon>Vertebrata</taxon>
        <taxon>Euteleostomi</taxon>
        <taxon>Amphibia</taxon>
        <taxon>Batrachia</taxon>
        <taxon>Anura</taxon>
        <taxon>Neobatrachia</taxon>
        <taxon>Ranoidea</taxon>
        <taxon>Pyxicephalidae</taxon>
        <taxon>Pyxicephalinae</taxon>
        <taxon>Pyxicephalus</taxon>
    </lineage>
</organism>
<reference evidence="13" key="1">
    <citation type="thesis" date="2020" institute="ProQuest LLC" country="789 East Eisenhower Parkway, Ann Arbor, MI, USA">
        <title>Comparative Genomics and Chromosome Evolution.</title>
        <authorList>
            <person name="Mudd A.B."/>
        </authorList>
    </citation>
    <scope>NUCLEOTIDE SEQUENCE</scope>
    <source>
        <strain evidence="13">1538</strain>
        <tissue evidence="13">Blood</tissue>
    </source>
</reference>
<dbReference type="GO" id="GO:0004930">
    <property type="term" value="F:G protein-coupled receptor activity"/>
    <property type="evidence" value="ECO:0007669"/>
    <property type="project" value="UniProtKB-KW"/>
</dbReference>
<dbReference type="EMBL" id="DYDO01000006">
    <property type="protein sequence ID" value="DBA22917.1"/>
    <property type="molecule type" value="Genomic_DNA"/>
</dbReference>
<evidence type="ECO:0000259" key="12">
    <source>
        <dbReference type="PROSITE" id="PS50262"/>
    </source>
</evidence>
<dbReference type="GO" id="GO:0005886">
    <property type="term" value="C:plasma membrane"/>
    <property type="evidence" value="ECO:0007669"/>
    <property type="project" value="UniProtKB-SubCell"/>
</dbReference>
<feature type="transmembrane region" description="Helical" evidence="11">
    <location>
        <begin position="181"/>
        <end position="201"/>
    </location>
</feature>
<evidence type="ECO:0000256" key="4">
    <source>
        <dbReference type="ARBA" id="ARBA00022692"/>
    </source>
</evidence>
<dbReference type="PRINTS" id="PR00245">
    <property type="entry name" value="OLFACTORYR"/>
</dbReference>
<feature type="transmembrane region" description="Helical" evidence="11">
    <location>
        <begin position="110"/>
        <end position="132"/>
    </location>
</feature>
<feature type="transmembrane region" description="Helical" evidence="11">
    <location>
        <begin position="249"/>
        <end position="269"/>
    </location>
</feature>
<evidence type="ECO:0000256" key="3">
    <source>
        <dbReference type="ARBA" id="ARBA00022606"/>
    </source>
</evidence>
<evidence type="ECO:0000256" key="2">
    <source>
        <dbReference type="ARBA" id="ARBA00022475"/>
    </source>
</evidence>
<dbReference type="Proteomes" id="UP001181693">
    <property type="component" value="Unassembled WGS sequence"/>
</dbReference>
<evidence type="ECO:0000256" key="5">
    <source>
        <dbReference type="ARBA" id="ARBA00022725"/>
    </source>
</evidence>
<comment type="subcellular location">
    <subcellularLocation>
        <location evidence="1">Cell membrane</location>
        <topology evidence="1">Multi-pass membrane protein</topology>
    </subcellularLocation>
</comment>
<evidence type="ECO:0000256" key="11">
    <source>
        <dbReference type="SAM" id="Phobius"/>
    </source>
</evidence>
<feature type="domain" description="G-protein coupled receptors family 1 profile" evidence="12">
    <location>
        <begin position="19"/>
        <end position="267"/>
    </location>
</feature>
<evidence type="ECO:0000256" key="6">
    <source>
        <dbReference type="ARBA" id="ARBA00022989"/>
    </source>
</evidence>
<keyword evidence="9" id="KW-0675">Receptor</keyword>
<keyword evidence="4 11" id="KW-0812">Transmembrane</keyword>
<accession>A0AAV3A8Z5</accession>
<evidence type="ECO:0000256" key="1">
    <source>
        <dbReference type="ARBA" id="ARBA00004651"/>
    </source>
</evidence>
<keyword evidence="6 11" id="KW-1133">Transmembrane helix</keyword>
<dbReference type="PRINTS" id="PR00237">
    <property type="entry name" value="GPCRRHODOPSN"/>
</dbReference>
<feature type="transmembrane region" description="Helical" evidence="11">
    <location>
        <begin position="80"/>
        <end position="98"/>
    </location>
</feature>
<dbReference type="AlphaFoldDB" id="A0AAV3A8Z5"/>
<dbReference type="Gene3D" id="1.20.1070.10">
    <property type="entry name" value="Rhodopsin 7-helix transmembrane proteins"/>
    <property type="match status" value="1"/>
</dbReference>
<dbReference type="FunFam" id="1.20.1070.10:FF:000001">
    <property type="entry name" value="Olfactory receptor"/>
    <property type="match status" value="1"/>
</dbReference>
<dbReference type="PANTHER" id="PTHR26452">
    <property type="entry name" value="OLFACTORY RECEPTOR"/>
    <property type="match status" value="1"/>
</dbReference>
<feature type="transmembrane region" description="Helical" evidence="11">
    <location>
        <begin position="213"/>
        <end position="237"/>
    </location>
</feature>
<dbReference type="InterPro" id="IPR050516">
    <property type="entry name" value="Olfactory_GPCR"/>
</dbReference>
<dbReference type="Pfam" id="PF13853">
    <property type="entry name" value="7tm_4"/>
    <property type="match status" value="1"/>
</dbReference>
<comment type="caution">
    <text evidence="13">The sequence shown here is derived from an EMBL/GenBank/DDBJ whole genome shotgun (WGS) entry which is preliminary data.</text>
</comment>
<dbReference type="GO" id="GO:0004984">
    <property type="term" value="F:olfactory receptor activity"/>
    <property type="evidence" value="ECO:0007669"/>
    <property type="project" value="InterPro"/>
</dbReference>
<name>A0AAV3A8Z5_PYXAD</name>